<evidence type="ECO:0000256" key="14">
    <source>
        <dbReference type="ARBA" id="ARBA00049902"/>
    </source>
</evidence>
<dbReference type="InterPro" id="IPR050396">
    <property type="entry name" value="Glycosyltr_51/Transpeptidase"/>
</dbReference>
<dbReference type="PANTHER" id="PTHR32282:SF11">
    <property type="entry name" value="PENICILLIN-BINDING PROTEIN 1B"/>
    <property type="match status" value="1"/>
</dbReference>
<evidence type="ECO:0000256" key="9">
    <source>
        <dbReference type="ARBA" id="ARBA00022984"/>
    </source>
</evidence>
<evidence type="ECO:0000313" key="18">
    <source>
        <dbReference type="Proteomes" id="UP001595978"/>
    </source>
</evidence>
<keyword evidence="9" id="KW-0573">Peptidoglycan synthesis</keyword>
<dbReference type="GO" id="GO:0016757">
    <property type="term" value="F:glycosyltransferase activity"/>
    <property type="evidence" value="ECO:0007669"/>
    <property type="project" value="UniProtKB-KW"/>
</dbReference>
<evidence type="ECO:0000256" key="13">
    <source>
        <dbReference type="ARBA" id="ARBA00034000"/>
    </source>
</evidence>
<dbReference type="Gene3D" id="3.40.710.10">
    <property type="entry name" value="DD-peptidase/beta-lactamase superfamily"/>
    <property type="match status" value="1"/>
</dbReference>
<dbReference type="Gene3D" id="1.10.3810.10">
    <property type="entry name" value="Biosynthetic peptidoglycan transglycosylase-like"/>
    <property type="match status" value="1"/>
</dbReference>
<evidence type="ECO:0000256" key="6">
    <source>
        <dbReference type="ARBA" id="ARBA00022679"/>
    </source>
</evidence>
<evidence type="ECO:0000313" key="17">
    <source>
        <dbReference type="EMBL" id="MFC5542622.1"/>
    </source>
</evidence>
<evidence type="ECO:0000259" key="16">
    <source>
        <dbReference type="Pfam" id="PF00912"/>
    </source>
</evidence>
<evidence type="ECO:0000256" key="1">
    <source>
        <dbReference type="ARBA" id="ARBA00004236"/>
    </source>
</evidence>
<organism evidence="17 18">
    <name type="scientific">Ureibacillus suwonensis</name>
    <dbReference type="NCBI Taxonomy" id="313007"/>
    <lineage>
        <taxon>Bacteria</taxon>
        <taxon>Bacillati</taxon>
        <taxon>Bacillota</taxon>
        <taxon>Bacilli</taxon>
        <taxon>Bacillales</taxon>
        <taxon>Caryophanaceae</taxon>
        <taxon>Ureibacillus</taxon>
    </lineage>
</organism>
<comment type="subcellular location">
    <subcellularLocation>
        <location evidence="1">Cell membrane</location>
    </subcellularLocation>
</comment>
<evidence type="ECO:0000256" key="11">
    <source>
        <dbReference type="ARBA" id="ARBA00023268"/>
    </source>
</evidence>
<feature type="domain" description="Penicillin-binding protein transpeptidase" evidence="15">
    <location>
        <begin position="347"/>
        <end position="615"/>
    </location>
</feature>
<keyword evidence="6 17" id="KW-0808">Transferase</keyword>
<evidence type="ECO:0000259" key="15">
    <source>
        <dbReference type="Pfam" id="PF00905"/>
    </source>
</evidence>
<evidence type="ECO:0000256" key="5">
    <source>
        <dbReference type="ARBA" id="ARBA00022676"/>
    </source>
</evidence>
<evidence type="ECO:0000256" key="12">
    <source>
        <dbReference type="ARBA" id="ARBA00023316"/>
    </source>
</evidence>
<keyword evidence="18" id="KW-1185">Reference proteome</keyword>
<keyword evidence="2" id="KW-1003">Cell membrane</keyword>
<keyword evidence="12" id="KW-0961">Cell wall biogenesis/degradation</keyword>
<dbReference type="SUPFAM" id="SSF53955">
    <property type="entry name" value="Lysozyme-like"/>
    <property type="match status" value="1"/>
</dbReference>
<evidence type="ECO:0000256" key="8">
    <source>
        <dbReference type="ARBA" id="ARBA00022960"/>
    </source>
</evidence>
<dbReference type="Pfam" id="PF00912">
    <property type="entry name" value="Transgly"/>
    <property type="match status" value="1"/>
</dbReference>
<dbReference type="InterPro" id="IPR012338">
    <property type="entry name" value="Beta-lactam/transpept-like"/>
</dbReference>
<comment type="caution">
    <text evidence="17">The sequence shown here is derived from an EMBL/GenBank/DDBJ whole genome shotgun (WGS) entry which is preliminary data.</text>
</comment>
<dbReference type="EMBL" id="JBHSNQ010000173">
    <property type="protein sequence ID" value="MFC5542622.1"/>
    <property type="molecule type" value="Genomic_DNA"/>
</dbReference>
<keyword evidence="4" id="KW-0645">Protease</keyword>
<keyword evidence="7" id="KW-0378">Hydrolase</keyword>
<dbReference type="Pfam" id="PF00905">
    <property type="entry name" value="Transpeptidase"/>
    <property type="match status" value="1"/>
</dbReference>
<gene>
    <name evidence="17" type="ORF">ACFPOH_12990</name>
</gene>
<evidence type="ECO:0000256" key="10">
    <source>
        <dbReference type="ARBA" id="ARBA00023136"/>
    </source>
</evidence>
<dbReference type="SUPFAM" id="SSF56601">
    <property type="entry name" value="beta-lactamase/transpeptidase-like"/>
    <property type="match status" value="1"/>
</dbReference>
<keyword evidence="3" id="KW-0121">Carboxypeptidase</keyword>
<reference evidence="18" key="1">
    <citation type="journal article" date="2019" name="Int. J. Syst. Evol. Microbiol.">
        <title>The Global Catalogue of Microorganisms (GCM) 10K type strain sequencing project: providing services to taxonomists for standard genome sequencing and annotation.</title>
        <authorList>
            <consortium name="The Broad Institute Genomics Platform"/>
            <consortium name="The Broad Institute Genome Sequencing Center for Infectious Disease"/>
            <person name="Wu L."/>
            <person name="Ma J."/>
        </authorList>
    </citation>
    <scope>NUCLEOTIDE SEQUENCE [LARGE SCALE GENOMIC DNA]</scope>
    <source>
        <strain evidence="18">CCUG 56331</strain>
    </source>
</reference>
<name>A0ABW0RCV8_9BACL</name>
<dbReference type="RefSeq" id="WP_342581691.1">
    <property type="nucleotide sequence ID" value="NZ_JBHSNQ010000173.1"/>
</dbReference>
<evidence type="ECO:0000256" key="4">
    <source>
        <dbReference type="ARBA" id="ARBA00022670"/>
    </source>
</evidence>
<dbReference type="InterPro" id="IPR023346">
    <property type="entry name" value="Lysozyme-like_dom_sf"/>
</dbReference>
<dbReference type="Proteomes" id="UP001595978">
    <property type="component" value="Unassembled WGS sequence"/>
</dbReference>
<keyword evidence="11" id="KW-0511">Multifunctional enzyme</keyword>
<dbReference type="EC" id="2.4.-.-" evidence="17"/>
<accession>A0ABW0RCV8</accession>
<dbReference type="InterPro" id="IPR001460">
    <property type="entry name" value="PCN-bd_Tpept"/>
</dbReference>
<keyword evidence="10" id="KW-0472">Membrane</keyword>
<dbReference type="InterPro" id="IPR036950">
    <property type="entry name" value="PBP_transglycosylase"/>
</dbReference>
<evidence type="ECO:0000256" key="3">
    <source>
        <dbReference type="ARBA" id="ARBA00022645"/>
    </source>
</evidence>
<dbReference type="PANTHER" id="PTHR32282">
    <property type="entry name" value="BINDING PROTEIN TRANSPEPTIDASE, PUTATIVE-RELATED"/>
    <property type="match status" value="1"/>
</dbReference>
<evidence type="ECO:0000256" key="2">
    <source>
        <dbReference type="ARBA" id="ARBA00022475"/>
    </source>
</evidence>
<proteinExistence type="predicted"/>
<comment type="catalytic activity">
    <reaction evidence="14">
        <text>[GlcNAc-(1-&gt;4)-Mur2Ac(oyl-L-Ala-gamma-D-Glu-L-Lys-D-Ala-D-Ala)](n)-di-trans,octa-cis-undecaprenyl diphosphate + beta-D-GlcNAc-(1-&gt;4)-Mur2Ac(oyl-L-Ala-gamma-D-Glu-L-Lys-D-Ala-D-Ala)-di-trans,octa-cis-undecaprenyl diphosphate = [GlcNAc-(1-&gt;4)-Mur2Ac(oyl-L-Ala-gamma-D-Glu-L-Lys-D-Ala-D-Ala)](n+1)-di-trans,octa-cis-undecaprenyl diphosphate + di-trans,octa-cis-undecaprenyl diphosphate + H(+)</text>
        <dbReference type="Rhea" id="RHEA:23708"/>
        <dbReference type="Rhea" id="RHEA-COMP:9602"/>
        <dbReference type="Rhea" id="RHEA-COMP:9603"/>
        <dbReference type="ChEBI" id="CHEBI:15378"/>
        <dbReference type="ChEBI" id="CHEBI:58405"/>
        <dbReference type="ChEBI" id="CHEBI:60033"/>
        <dbReference type="ChEBI" id="CHEBI:78435"/>
        <dbReference type="EC" id="2.4.99.28"/>
    </reaction>
</comment>
<feature type="domain" description="Glycosyl transferase family 51" evidence="16">
    <location>
        <begin position="67"/>
        <end position="232"/>
    </location>
</feature>
<protein>
    <submittedName>
        <fullName evidence="17">Transglycosylase domain-containing protein</fullName>
        <ecNumber evidence="17">2.4.-.-</ecNumber>
    </submittedName>
</protein>
<keyword evidence="8" id="KW-0133">Cell shape</keyword>
<evidence type="ECO:0000256" key="7">
    <source>
        <dbReference type="ARBA" id="ARBA00022801"/>
    </source>
</evidence>
<dbReference type="InterPro" id="IPR001264">
    <property type="entry name" value="Glyco_trans_51"/>
</dbReference>
<sequence length="617" mass="70499">MKQFFGYLIIIAFFPLLYLLGEKIWEEVDQAKTQQQQIEEQVQLPETQTQLPVRMLDRNGSLFNEDYVEWRVPTPLNEMPEIVKQLFILSEDRDFYQHIGFDFSAIMRAVIANAGQNSIRQGGSTITQQLVRSLYLSEEKTYERKLMEIFYAYELEKMYDKDKILEMYLNEMYFANQVYGIGGAATYYFNKPLQDLSVAEIAFISAIPNNPSLYDPVTNFGNTKARQERLIDLLAKENIITADEANTYKNEPIRLNIKRKTQKFPAYSTYVLHELKELIAENEGYADRLRKATPDAKKVVQKELDERINELLHSGIIIHTALNPQKQDGDEKAIDSFLSVQNNLQASAVVIDNSNREIVSIYGGKDYKKFDFHRAYQAPRQPGSSFKPLIVYAPLFETANYSPSSIVSGGNICIGNFCPQNYGGAVYGNVTIATAFKYSLNTAALRLFTKVGIDTAFQYLNQFRFESIEEKDKNYSAALGGLTYGVTALEMADAYTSFIDGSYTRAHAIRKVTDQDGNILYQWPTERKQIWSEQTVQYMRTLLGEVVRSGTGKGIFANSSYIGAKTGTTNDYRDFWLAGLSNEYTAAVWLGYDQPKSMQQLEKAQIHFKIFNRIMNQ</sequence>
<keyword evidence="5 17" id="KW-0328">Glycosyltransferase</keyword>
<comment type="catalytic activity">
    <reaction evidence="13">
        <text>Preferential cleavage: (Ac)2-L-Lys-D-Ala-|-D-Ala. Also transpeptidation of peptidyl-alanyl moieties that are N-acyl substituents of D-alanine.</text>
        <dbReference type="EC" id="3.4.16.4"/>
    </reaction>
</comment>